<dbReference type="Gene3D" id="1.10.10.60">
    <property type="entry name" value="Homeodomain-like"/>
    <property type="match status" value="1"/>
</dbReference>
<dbReference type="PROSITE" id="PS01124">
    <property type="entry name" value="HTH_ARAC_FAMILY_2"/>
    <property type="match status" value="1"/>
</dbReference>
<dbReference type="GO" id="GO:0000976">
    <property type="term" value="F:transcription cis-regulatory region binding"/>
    <property type="evidence" value="ECO:0007669"/>
    <property type="project" value="TreeGrafter"/>
</dbReference>
<dbReference type="AlphaFoldDB" id="A0A4Q7YPQ7"/>
<keyword evidence="2 5" id="KW-0238">DNA-binding</keyword>
<organism evidence="5 6">
    <name type="scientific">Fluviicoccus keumensis</name>
    <dbReference type="NCBI Taxonomy" id="1435465"/>
    <lineage>
        <taxon>Bacteria</taxon>
        <taxon>Pseudomonadati</taxon>
        <taxon>Pseudomonadota</taxon>
        <taxon>Gammaproteobacteria</taxon>
        <taxon>Moraxellales</taxon>
        <taxon>Moraxellaceae</taxon>
        <taxon>Fluviicoccus</taxon>
    </lineage>
</organism>
<keyword evidence="1" id="KW-0805">Transcription regulation</keyword>
<feature type="domain" description="HTH araC/xylS-type" evidence="4">
    <location>
        <begin position="233"/>
        <end position="330"/>
    </location>
</feature>
<dbReference type="InterPro" id="IPR032687">
    <property type="entry name" value="AraC-type_N"/>
</dbReference>
<dbReference type="PANTHER" id="PTHR47894">
    <property type="entry name" value="HTH-TYPE TRANSCRIPTIONAL REGULATOR GADX"/>
    <property type="match status" value="1"/>
</dbReference>
<dbReference type="PANTHER" id="PTHR47894:SF1">
    <property type="entry name" value="HTH-TYPE TRANSCRIPTIONAL REGULATOR VQSM"/>
    <property type="match status" value="1"/>
</dbReference>
<proteinExistence type="predicted"/>
<gene>
    <name evidence="5" type="ORF">EV700_2654</name>
</gene>
<dbReference type="InterPro" id="IPR009057">
    <property type="entry name" value="Homeodomain-like_sf"/>
</dbReference>
<evidence type="ECO:0000313" key="5">
    <source>
        <dbReference type="EMBL" id="RZU38719.1"/>
    </source>
</evidence>
<sequence length="333" mass="37082">MLVATTYLRLLLKTLSLNEADQAALLSGSGIAPDELFSLNSHLPLDGHLDLLRKIMELRPEPGFALRVGQQLHIATHGPIGVAAYTSSTLGEALSTIARFYSIRGQFIDIGLHSDGEFLSFSLRLRSAFDDTGLFLIEAFLASAQTGIEFITGGPLREARLEIGYPAPAHAALYHEHFRMPVRFGCAETALVLPIRLLQTPSLHADPVAKLQAEQQCEQQFQDLQQAPSAISTRIVTLLRANPGRLWTLPEVAEALNLSARTLMRRLKEEGQTYQALHDAELHRQARIHLQDARHTGESLALALGYSDPSGFRRAFQRWFGMSVREYLDRQRR</sequence>
<dbReference type="SUPFAM" id="SSF46689">
    <property type="entry name" value="Homeodomain-like"/>
    <property type="match status" value="1"/>
</dbReference>
<dbReference type="EMBL" id="SHKX01000013">
    <property type="protein sequence ID" value="RZU38719.1"/>
    <property type="molecule type" value="Genomic_DNA"/>
</dbReference>
<keyword evidence="3" id="KW-0804">Transcription</keyword>
<dbReference type="OrthoDB" id="5582699at2"/>
<evidence type="ECO:0000256" key="2">
    <source>
        <dbReference type="ARBA" id="ARBA00023125"/>
    </source>
</evidence>
<dbReference type="GO" id="GO:0003700">
    <property type="term" value="F:DNA-binding transcription factor activity"/>
    <property type="evidence" value="ECO:0007669"/>
    <property type="project" value="InterPro"/>
</dbReference>
<accession>A0A4Q7YPQ7</accession>
<comment type="caution">
    <text evidence="5">The sequence shown here is derived from an EMBL/GenBank/DDBJ whole genome shotgun (WGS) entry which is preliminary data.</text>
</comment>
<dbReference type="GO" id="GO:0005829">
    <property type="term" value="C:cytosol"/>
    <property type="evidence" value="ECO:0007669"/>
    <property type="project" value="TreeGrafter"/>
</dbReference>
<protein>
    <submittedName>
        <fullName evidence="5">AraC-like DNA-binding protein</fullName>
    </submittedName>
</protein>
<dbReference type="SMART" id="SM00342">
    <property type="entry name" value="HTH_ARAC"/>
    <property type="match status" value="1"/>
</dbReference>
<dbReference type="Proteomes" id="UP000292423">
    <property type="component" value="Unassembled WGS sequence"/>
</dbReference>
<name>A0A4Q7YPQ7_9GAMM</name>
<dbReference type="InterPro" id="IPR018060">
    <property type="entry name" value="HTH_AraC"/>
</dbReference>
<evidence type="ECO:0000313" key="6">
    <source>
        <dbReference type="Proteomes" id="UP000292423"/>
    </source>
</evidence>
<evidence type="ECO:0000256" key="3">
    <source>
        <dbReference type="ARBA" id="ARBA00023163"/>
    </source>
</evidence>
<keyword evidence="6" id="KW-1185">Reference proteome</keyword>
<dbReference type="Pfam" id="PF12625">
    <property type="entry name" value="Arabinose_bd"/>
    <property type="match status" value="1"/>
</dbReference>
<dbReference type="Pfam" id="PF12833">
    <property type="entry name" value="HTH_18"/>
    <property type="match status" value="1"/>
</dbReference>
<dbReference type="RefSeq" id="WP_130414529.1">
    <property type="nucleotide sequence ID" value="NZ_SHKX01000013.1"/>
</dbReference>
<evidence type="ECO:0000259" key="4">
    <source>
        <dbReference type="PROSITE" id="PS01124"/>
    </source>
</evidence>
<reference evidence="5 6" key="1">
    <citation type="submission" date="2019-02" db="EMBL/GenBank/DDBJ databases">
        <title>Genomic Encyclopedia of Type Strains, Phase IV (KMG-IV): sequencing the most valuable type-strain genomes for metagenomic binning, comparative biology and taxonomic classification.</title>
        <authorList>
            <person name="Goeker M."/>
        </authorList>
    </citation>
    <scope>NUCLEOTIDE SEQUENCE [LARGE SCALE GENOMIC DNA]</scope>
    <source>
        <strain evidence="5 6">DSM 105135</strain>
    </source>
</reference>
<evidence type="ECO:0000256" key="1">
    <source>
        <dbReference type="ARBA" id="ARBA00023015"/>
    </source>
</evidence>